<dbReference type="InterPro" id="IPR041588">
    <property type="entry name" value="Integrase_H2C2"/>
</dbReference>
<dbReference type="PANTHER" id="PTHR37984:SF5">
    <property type="entry name" value="PROTEIN NYNRIN-LIKE"/>
    <property type="match status" value="1"/>
</dbReference>
<organism evidence="3 4">
    <name type="scientific">Lasius platythorax</name>
    <dbReference type="NCBI Taxonomy" id="488582"/>
    <lineage>
        <taxon>Eukaryota</taxon>
        <taxon>Metazoa</taxon>
        <taxon>Ecdysozoa</taxon>
        <taxon>Arthropoda</taxon>
        <taxon>Hexapoda</taxon>
        <taxon>Insecta</taxon>
        <taxon>Pterygota</taxon>
        <taxon>Neoptera</taxon>
        <taxon>Endopterygota</taxon>
        <taxon>Hymenoptera</taxon>
        <taxon>Apocrita</taxon>
        <taxon>Aculeata</taxon>
        <taxon>Formicoidea</taxon>
        <taxon>Formicidae</taxon>
        <taxon>Formicinae</taxon>
        <taxon>Lasius</taxon>
        <taxon>Lasius</taxon>
    </lineage>
</organism>
<dbReference type="InterPro" id="IPR050951">
    <property type="entry name" value="Retrovirus_Pol_polyprotein"/>
</dbReference>
<dbReference type="Proteomes" id="UP001497644">
    <property type="component" value="Unassembled WGS sequence"/>
</dbReference>
<dbReference type="FunFam" id="1.10.340.70:FF:000001">
    <property type="entry name" value="Retrovirus-related Pol polyprotein from transposon gypsy-like Protein"/>
    <property type="match status" value="1"/>
</dbReference>
<protein>
    <recommendedName>
        <fullName evidence="1">RNA-directed DNA polymerase</fullName>
        <ecNumber evidence="1">2.7.7.49</ecNumber>
    </recommendedName>
</protein>
<keyword evidence="4" id="KW-1185">Reference proteome</keyword>
<evidence type="ECO:0000256" key="1">
    <source>
        <dbReference type="ARBA" id="ARBA00012493"/>
    </source>
</evidence>
<dbReference type="AlphaFoldDB" id="A0AAV2MXJ3"/>
<reference evidence="3" key="1">
    <citation type="submission" date="2024-04" db="EMBL/GenBank/DDBJ databases">
        <authorList>
            <consortium name="Molecular Ecology Group"/>
        </authorList>
    </citation>
    <scope>NUCLEOTIDE SEQUENCE</scope>
</reference>
<evidence type="ECO:0000259" key="2">
    <source>
        <dbReference type="Pfam" id="PF17921"/>
    </source>
</evidence>
<dbReference type="Gene3D" id="1.10.340.70">
    <property type="match status" value="1"/>
</dbReference>
<sequence>MFDIDADPLGWEEVVEKTIRNRLQLNSIYGQDWYETKFKLVRTQPDRFTEWKIENGELFYYQPDYEKAIIDDEHPWKKVVKPDDVLTILRENHDTPQAGHLGKDKTYDRVRQSYYWPGISQDVKTYVQDCEICTKVKYNQNPLKGPLMTRPLQQPWAQLSIDTVVSQTRTKKGNSNVVVVQELYTKYIELFPIRHRTGKLIAKVLDTVFDR</sequence>
<accession>A0AAV2MXJ3</accession>
<name>A0AAV2MXJ3_9HYME</name>
<dbReference type="EMBL" id="CAXIPU020000424">
    <property type="protein sequence ID" value="CAL1671784.1"/>
    <property type="molecule type" value="Genomic_DNA"/>
</dbReference>
<evidence type="ECO:0000313" key="3">
    <source>
        <dbReference type="EMBL" id="CAL1671784.1"/>
    </source>
</evidence>
<dbReference type="Pfam" id="PF17921">
    <property type="entry name" value="Integrase_H2C2"/>
    <property type="match status" value="1"/>
</dbReference>
<comment type="caution">
    <text evidence="3">The sequence shown here is derived from an EMBL/GenBank/DDBJ whole genome shotgun (WGS) entry which is preliminary data.</text>
</comment>
<dbReference type="EC" id="2.7.7.49" evidence="1"/>
<proteinExistence type="predicted"/>
<feature type="domain" description="Integrase zinc-binding" evidence="2">
    <location>
        <begin position="82"/>
        <end position="138"/>
    </location>
</feature>
<dbReference type="GO" id="GO:0003964">
    <property type="term" value="F:RNA-directed DNA polymerase activity"/>
    <property type="evidence" value="ECO:0007669"/>
    <property type="project" value="UniProtKB-EC"/>
</dbReference>
<evidence type="ECO:0000313" key="4">
    <source>
        <dbReference type="Proteomes" id="UP001497644"/>
    </source>
</evidence>
<gene>
    <name evidence="3" type="ORF">LPLAT_LOCUS5208</name>
</gene>
<dbReference type="PANTHER" id="PTHR37984">
    <property type="entry name" value="PROTEIN CBG26694"/>
    <property type="match status" value="1"/>
</dbReference>